<evidence type="ECO:0000259" key="4">
    <source>
        <dbReference type="PROSITE" id="PS50222"/>
    </source>
</evidence>
<evidence type="ECO:0000256" key="1">
    <source>
        <dbReference type="ARBA" id="ARBA00022837"/>
    </source>
</evidence>
<dbReference type="GO" id="GO:0016020">
    <property type="term" value="C:membrane"/>
    <property type="evidence" value="ECO:0007669"/>
    <property type="project" value="InterPro"/>
</dbReference>
<dbReference type="PROSITE" id="PS00018">
    <property type="entry name" value="EF_HAND_1"/>
    <property type="match status" value="1"/>
</dbReference>
<protein>
    <submittedName>
        <fullName evidence="5">96f45874-fe0b-4ed6-8530-27f8149b1570</fullName>
    </submittedName>
</protein>
<dbReference type="Proteomes" id="UP000289323">
    <property type="component" value="Unassembled WGS sequence"/>
</dbReference>
<accession>A0A3S4ALF7</accession>
<dbReference type="EMBL" id="OUUZ01000005">
    <property type="protein sequence ID" value="SPQ20606.1"/>
    <property type="molecule type" value="Genomic_DNA"/>
</dbReference>
<feature type="region of interest" description="Disordered" evidence="2">
    <location>
        <begin position="1"/>
        <end position="47"/>
    </location>
</feature>
<feature type="transmembrane region" description="Helical" evidence="3">
    <location>
        <begin position="109"/>
        <end position="129"/>
    </location>
</feature>
<dbReference type="Pfam" id="PF00924">
    <property type="entry name" value="MS_channel_2nd"/>
    <property type="match status" value="1"/>
</dbReference>
<feature type="transmembrane region" description="Helical" evidence="3">
    <location>
        <begin position="459"/>
        <end position="482"/>
    </location>
</feature>
<dbReference type="Gene3D" id="1.10.238.10">
    <property type="entry name" value="EF-hand"/>
    <property type="match status" value="1"/>
</dbReference>
<dbReference type="PANTHER" id="PTHR31323">
    <property type="entry name" value="MECHANOSENSITIVE ION CHANNEL PROTEIN MSY2"/>
    <property type="match status" value="1"/>
</dbReference>
<name>A0A3S4ALF7_9PEZI</name>
<keyword evidence="3" id="KW-0812">Transmembrane</keyword>
<evidence type="ECO:0000313" key="6">
    <source>
        <dbReference type="Proteomes" id="UP000289323"/>
    </source>
</evidence>
<feature type="transmembrane region" description="Helical" evidence="3">
    <location>
        <begin position="190"/>
        <end position="210"/>
    </location>
</feature>
<feature type="compositionally biased region" description="Basic and acidic residues" evidence="2">
    <location>
        <begin position="783"/>
        <end position="792"/>
    </location>
</feature>
<keyword evidence="3" id="KW-1133">Transmembrane helix</keyword>
<gene>
    <name evidence="5" type="ORF">TT172_LOCUS3025</name>
</gene>
<feature type="region of interest" description="Disordered" evidence="2">
    <location>
        <begin position="752"/>
        <end position="939"/>
    </location>
</feature>
<keyword evidence="1" id="KW-0106">Calcium</keyword>
<dbReference type="PANTHER" id="PTHR31323:SF14">
    <property type="entry name" value="MECHANOSENSITIVE ION CHANNEL PROTEIN MSY2"/>
    <property type="match status" value="1"/>
</dbReference>
<dbReference type="PROSITE" id="PS50222">
    <property type="entry name" value="EF_HAND_2"/>
    <property type="match status" value="1"/>
</dbReference>
<dbReference type="GO" id="GO:0006874">
    <property type="term" value="P:intracellular calcium ion homeostasis"/>
    <property type="evidence" value="ECO:0007669"/>
    <property type="project" value="TreeGrafter"/>
</dbReference>
<sequence length="939" mass="102167">MSLRSPRSPQQRGFLPISGEPSASEMQEIPLRPVRSNASSITGSRKVNTERMDEKHALFDKAVGGPAGRRRVRNDLQRTGSTDLSEDASLNAMGRLYNKIVGFSVITRYLVYVAPVAILLAVPIVVLPLTGDKDRVSLGDGRSHSLFLLFVWIETSWLALWAGKMVARFLPFLFMFFCGVISSGTRKYATVLRALEIPFSLFFWGLASWLSFKFMFQGTNRQWEDTIERILLSLFLSSAVLLGEKFLVQLISITYHQRSFANRIQDSKREIYLLGLMYEASRTLFPMYCPEFEHEDYIIADSIDTILSGGKSRNRKGVASAPMRLVGDVGRLGDKITSVFGNLASEITGKQVFNPNSAHSVVVEALEKVRSSEAMARRIWMSFVVEGQDALSMDDIIEVMGPAHREEAEECFYAIDADHNGDISLDEMIRKVVDIGKERKAIANSMKDISQALAVFDKVLLFVVLIVVIIIFLAVFQSSFIATLTTAGTTLLSLSFVFAVTTQEFLGSCIFLFVKHPYDVGDRVDITGPEKEQLIVEKISLLYTVFTRIDKMQVVQVPNISLNNLWIENVTRSKAMKEVIEVNVSFDTSFEDIELLRQEMEKFVRAPENCRDFQPDIAIGVGGVGNCDKLTLTIAIKHKSNWHNEAVRATRRSKFMCALALALKRVPINGPGGGGDPLGGPSNPTYSVAVTDEFAANARAKSEESKAAKKLANQNPDEAAGTVANTSAEQRAAEQINTTSPVAEALDDWGYENTLAGRDPSADRSRTGAAGASPRTDALSARESQRGRRKAGETLPPNVLLGENADMPALQLTRSSTSTRQNTQRSFDVERQAGMPAPPGASPFTTWTAYDPQGLAPGAVDAAGIPLQPGSFGSPSMGAGPTYPNVQQPGAPVQRAASGRSPVGARPRGSSVSRPPQGDPPAQGGAASGSGAAGSSARF</sequence>
<dbReference type="InterPro" id="IPR010920">
    <property type="entry name" value="LSM_dom_sf"/>
</dbReference>
<dbReference type="AlphaFoldDB" id="A0A3S4ALF7"/>
<dbReference type="InterPro" id="IPR018247">
    <property type="entry name" value="EF_Hand_1_Ca_BS"/>
</dbReference>
<keyword evidence="3" id="KW-0472">Membrane</keyword>
<feature type="compositionally biased region" description="Low complexity" evidence="2">
    <location>
        <begin position="810"/>
        <end position="826"/>
    </location>
</feature>
<dbReference type="InterPro" id="IPR058650">
    <property type="entry name" value="Msy1/2-like"/>
</dbReference>
<dbReference type="Pfam" id="PF25886">
    <property type="entry name" value="Msy1"/>
    <property type="match status" value="1"/>
</dbReference>
<dbReference type="GO" id="GO:0005509">
    <property type="term" value="F:calcium ion binding"/>
    <property type="evidence" value="ECO:0007669"/>
    <property type="project" value="InterPro"/>
</dbReference>
<evidence type="ECO:0000256" key="2">
    <source>
        <dbReference type="SAM" id="MobiDB-lite"/>
    </source>
</evidence>
<feature type="compositionally biased region" description="Polar residues" evidence="2">
    <location>
        <begin position="36"/>
        <end position="46"/>
    </location>
</feature>
<reference evidence="5 6" key="1">
    <citation type="submission" date="2018-04" db="EMBL/GenBank/DDBJ databases">
        <authorList>
            <person name="Huttner S."/>
            <person name="Dainat J."/>
        </authorList>
    </citation>
    <scope>NUCLEOTIDE SEQUENCE [LARGE SCALE GENOMIC DNA]</scope>
</reference>
<proteinExistence type="predicted"/>
<feature type="compositionally biased region" description="Polar residues" evidence="2">
    <location>
        <begin position="1"/>
        <end position="11"/>
    </location>
</feature>
<feature type="transmembrane region" description="Helical" evidence="3">
    <location>
        <begin position="230"/>
        <end position="248"/>
    </location>
</feature>
<dbReference type="InterPro" id="IPR011992">
    <property type="entry name" value="EF-hand-dom_pair"/>
</dbReference>
<dbReference type="SUPFAM" id="SSF47473">
    <property type="entry name" value="EF-hand"/>
    <property type="match status" value="1"/>
</dbReference>
<dbReference type="SUPFAM" id="SSF50182">
    <property type="entry name" value="Sm-like ribonucleoproteins"/>
    <property type="match status" value="1"/>
</dbReference>
<dbReference type="InterPro" id="IPR006685">
    <property type="entry name" value="MscS_channel_2nd"/>
</dbReference>
<evidence type="ECO:0000313" key="5">
    <source>
        <dbReference type="EMBL" id="SPQ20606.1"/>
    </source>
</evidence>
<feature type="region of interest" description="Disordered" evidence="2">
    <location>
        <begin position="699"/>
        <end position="729"/>
    </location>
</feature>
<dbReference type="InterPro" id="IPR002048">
    <property type="entry name" value="EF_hand_dom"/>
</dbReference>
<dbReference type="GO" id="GO:0005262">
    <property type="term" value="F:calcium channel activity"/>
    <property type="evidence" value="ECO:0007669"/>
    <property type="project" value="TreeGrafter"/>
</dbReference>
<feature type="transmembrane region" description="Helical" evidence="3">
    <location>
        <begin position="149"/>
        <end position="178"/>
    </location>
</feature>
<feature type="domain" description="EF-hand" evidence="4">
    <location>
        <begin position="403"/>
        <end position="438"/>
    </location>
</feature>
<organism evidence="5 6">
    <name type="scientific">Thermothielavioides terrestris</name>
    <dbReference type="NCBI Taxonomy" id="2587410"/>
    <lineage>
        <taxon>Eukaryota</taxon>
        <taxon>Fungi</taxon>
        <taxon>Dikarya</taxon>
        <taxon>Ascomycota</taxon>
        <taxon>Pezizomycotina</taxon>
        <taxon>Sordariomycetes</taxon>
        <taxon>Sordariomycetidae</taxon>
        <taxon>Sordariales</taxon>
        <taxon>Chaetomiaceae</taxon>
        <taxon>Thermothielavioides</taxon>
    </lineage>
</organism>
<evidence type="ECO:0000256" key="3">
    <source>
        <dbReference type="SAM" id="Phobius"/>
    </source>
</evidence>